<dbReference type="RefSeq" id="WP_071059499.1">
    <property type="nucleotide sequence ID" value="NZ_MAXA01000002.1"/>
</dbReference>
<dbReference type="OrthoDB" id="4964958at2"/>
<dbReference type="EMBL" id="MAXA01000002">
    <property type="protein sequence ID" value="OHV46617.1"/>
    <property type="molecule type" value="Genomic_DNA"/>
</dbReference>
<gene>
    <name evidence="1" type="ORF">BBK14_01860</name>
</gene>
<protein>
    <recommendedName>
        <fullName evidence="3">HK97 gp10 family phage protein</fullName>
    </recommendedName>
</protein>
<organism evidence="1 2">
    <name type="scientific">Parafrankia soli</name>
    <dbReference type="NCBI Taxonomy" id="2599596"/>
    <lineage>
        <taxon>Bacteria</taxon>
        <taxon>Bacillati</taxon>
        <taxon>Actinomycetota</taxon>
        <taxon>Actinomycetes</taxon>
        <taxon>Frankiales</taxon>
        <taxon>Frankiaceae</taxon>
        <taxon>Parafrankia</taxon>
    </lineage>
</organism>
<dbReference type="AlphaFoldDB" id="A0A1S1RKN1"/>
<proteinExistence type="predicted"/>
<comment type="caution">
    <text evidence="1">The sequence shown here is derived from an EMBL/GenBank/DDBJ whole genome shotgun (WGS) entry which is preliminary data.</text>
</comment>
<dbReference type="Proteomes" id="UP000179769">
    <property type="component" value="Unassembled WGS sequence"/>
</dbReference>
<evidence type="ECO:0008006" key="3">
    <source>
        <dbReference type="Google" id="ProtNLM"/>
    </source>
</evidence>
<keyword evidence="2" id="KW-1185">Reference proteome</keyword>
<reference evidence="2" key="1">
    <citation type="submission" date="2016-07" db="EMBL/GenBank/DDBJ databases">
        <title>Frankia sp. NRRL B-16219 Genome sequencing.</title>
        <authorList>
            <person name="Ghodhbane-Gtari F."/>
            <person name="Swanson E."/>
            <person name="Gueddou A."/>
            <person name="Louati M."/>
            <person name="Nouioui I."/>
            <person name="Hezbri K."/>
            <person name="Abebe-Akele F."/>
            <person name="Simpson S."/>
            <person name="Morris K."/>
            <person name="Thomas K."/>
            <person name="Gtari M."/>
            <person name="Tisa L.S."/>
        </authorList>
    </citation>
    <scope>NUCLEOTIDE SEQUENCE [LARGE SCALE GENOMIC DNA]</scope>
    <source>
        <strain evidence="2">NRRL B-16219</strain>
    </source>
</reference>
<evidence type="ECO:0000313" key="1">
    <source>
        <dbReference type="EMBL" id="OHV46617.1"/>
    </source>
</evidence>
<name>A0A1S1RKN1_9ACTN</name>
<accession>A0A1S1RKN1</accession>
<sequence length="170" mass="18694">MPRGWAKAAPPAGPVGPVSIRVDDGDLQQLLVASRRFPQYLQDELRDRLGEVADDMVAVARRNALALRLPGKPPSRRPERRSTGLRRELAAGVRAIYRPAGAGVEYRITSSHHMTHATDARYFRHPVFGNREAWVGQASQPWFADPLAARLPRARTAAGQALGDALDKAF</sequence>
<evidence type="ECO:0000313" key="2">
    <source>
        <dbReference type="Proteomes" id="UP000179769"/>
    </source>
</evidence>